<feature type="region of interest" description="Disordered" evidence="1">
    <location>
        <begin position="1"/>
        <end position="89"/>
    </location>
</feature>
<accession>A0A6N2BYA4</accession>
<evidence type="ECO:0000313" key="2">
    <source>
        <dbReference type="EMBL" id="TMW99327.1"/>
    </source>
</evidence>
<proteinExistence type="predicted"/>
<gene>
    <name evidence="2" type="ORF">EJD97_002733</name>
</gene>
<evidence type="ECO:0000256" key="1">
    <source>
        <dbReference type="SAM" id="MobiDB-lite"/>
    </source>
</evidence>
<name>A0A6N2BYA4_SOLCI</name>
<reference evidence="2" key="1">
    <citation type="submission" date="2019-05" db="EMBL/GenBank/DDBJ databases">
        <title>The de novo reference genome and transcriptome assemblies of the wild tomato species Solanum chilense.</title>
        <authorList>
            <person name="Stam R."/>
            <person name="Nosenko T."/>
            <person name="Hoerger A.C."/>
            <person name="Stephan W."/>
            <person name="Seidel M.A."/>
            <person name="Kuhn J.M.M."/>
            <person name="Haberer G."/>
            <person name="Tellier A."/>
        </authorList>
    </citation>
    <scope>NUCLEOTIDE SEQUENCE</scope>
    <source>
        <tissue evidence="2">Mature leaves</tissue>
    </source>
</reference>
<sequence length="89" mass="9638">MVEAITDEANFGDDGTQRVRTHGTSSKEDDSQGKNIHLTDISNHLNRGIITSDNPAPFTDPKSNSQQAKHESEGEASVAARNDEYGIIV</sequence>
<comment type="caution">
    <text evidence="2">The sequence shown here is derived from an EMBL/GenBank/DDBJ whole genome shotgun (WGS) entry which is preliminary data.</text>
</comment>
<dbReference type="EMBL" id="RXGB01001341">
    <property type="protein sequence ID" value="TMW99327.1"/>
    <property type="molecule type" value="Genomic_DNA"/>
</dbReference>
<dbReference type="AlphaFoldDB" id="A0A6N2BYA4"/>
<feature type="compositionally biased region" description="Polar residues" evidence="1">
    <location>
        <begin position="40"/>
        <end position="54"/>
    </location>
</feature>
<protein>
    <submittedName>
        <fullName evidence="2">Uncharacterized protein</fullName>
    </submittedName>
</protein>
<organism evidence="2">
    <name type="scientific">Solanum chilense</name>
    <name type="common">Tomato</name>
    <name type="synonym">Lycopersicon chilense</name>
    <dbReference type="NCBI Taxonomy" id="4083"/>
    <lineage>
        <taxon>Eukaryota</taxon>
        <taxon>Viridiplantae</taxon>
        <taxon>Streptophyta</taxon>
        <taxon>Embryophyta</taxon>
        <taxon>Tracheophyta</taxon>
        <taxon>Spermatophyta</taxon>
        <taxon>Magnoliopsida</taxon>
        <taxon>eudicotyledons</taxon>
        <taxon>Gunneridae</taxon>
        <taxon>Pentapetalae</taxon>
        <taxon>asterids</taxon>
        <taxon>lamiids</taxon>
        <taxon>Solanales</taxon>
        <taxon>Solanaceae</taxon>
        <taxon>Solanoideae</taxon>
        <taxon>Solaneae</taxon>
        <taxon>Solanum</taxon>
        <taxon>Solanum subgen. Lycopersicon</taxon>
    </lineage>
</organism>